<evidence type="ECO:0000313" key="3">
    <source>
        <dbReference type="EMBL" id="NED99083.1"/>
    </source>
</evidence>
<protein>
    <submittedName>
        <fullName evidence="3">CAP domain-containing protein</fullName>
    </submittedName>
</protein>
<evidence type="ECO:0000313" key="4">
    <source>
        <dbReference type="Proteomes" id="UP000475214"/>
    </source>
</evidence>
<sequence length="123" mass="13558">MEDRVVELTNDERRAHGCEDLHVDDRLHQAAQSHSDDMAERNYMSHTSPEGEGPGDRAEAAGYPRWSGENIAMGYTTAEAVVEGWMKSEGHRANILNCESAAIGVGVAEGDDGIYWTQLFGYE</sequence>
<comment type="caution">
    <text evidence="3">The sequence shown here is derived from an EMBL/GenBank/DDBJ whole genome shotgun (WGS) entry which is preliminary data.</text>
</comment>
<gene>
    <name evidence="3" type="ORF">G1H10_02760</name>
</gene>
<dbReference type="AlphaFoldDB" id="A0A6L9S379"/>
<feature type="domain" description="SCP" evidence="2">
    <location>
        <begin position="6"/>
        <end position="120"/>
    </location>
</feature>
<reference evidence="3 4" key="1">
    <citation type="submission" date="2020-02" db="EMBL/GenBank/DDBJ databases">
        <authorList>
            <person name="Li X.-J."/>
            <person name="Han X.-M."/>
        </authorList>
    </citation>
    <scope>NUCLEOTIDE SEQUENCE [LARGE SCALE GENOMIC DNA]</scope>
    <source>
        <strain evidence="3 4">CCTCC AB 2017055</strain>
    </source>
</reference>
<evidence type="ECO:0000259" key="2">
    <source>
        <dbReference type="Pfam" id="PF00188"/>
    </source>
</evidence>
<dbReference type="SUPFAM" id="SSF55797">
    <property type="entry name" value="PR-1-like"/>
    <property type="match status" value="1"/>
</dbReference>
<organism evidence="3 4">
    <name type="scientific">Phytoactinopolyspora halotolerans</name>
    <dbReference type="NCBI Taxonomy" id="1981512"/>
    <lineage>
        <taxon>Bacteria</taxon>
        <taxon>Bacillati</taxon>
        <taxon>Actinomycetota</taxon>
        <taxon>Actinomycetes</taxon>
        <taxon>Jiangellales</taxon>
        <taxon>Jiangellaceae</taxon>
        <taxon>Phytoactinopolyspora</taxon>
    </lineage>
</organism>
<dbReference type="EMBL" id="JAAGOA010000002">
    <property type="protein sequence ID" value="NED99083.1"/>
    <property type="molecule type" value="Genomic_DNA"/>
</dbReference>
<proteinExistence type="predicted"/>
<accession>A0A6L9S379</accession>
<feature type="compositionally biased region" description="Basic and acidic residues" evidence="1">
    <location>
        <begin position="30"/>
        <end position="40"/>
    </location>
</feature>
<dbReference type="InterPro" id="IPR014044">
    <property type="entry name" value="CAP_dom"/>
</dbReference>
<dbReference type="InterPro" id="IPR035940">
    <property type="entry name" value="CAP_sf"/>
</dbReference>
<keyword evidence="4" id="KW-1185">Reference proteome</keyword>
<dbReference type="CDD" id="cd05379">
    <property type="entry name" value="CAP_bacterial"/>
    <property type="match status" value="1"/>
</dbReference>
<name>A0A6L9S379_9ACTN</name>
<dbReference type="PANTHER" id="PTHR31157">
    <property type="entry name" value="SCP DOMAIN-CONTAINING PROTEIN"/>
    <property type="match status" value="1"/>
</dbReference>
<dbReference type="Proteomes" id="UP000475214">
    <property type="component" value="Unassembled WGS sequence"/>
</dbReference>
<dbReference type="Pfam" id="PF00188">
    <property type="entry name" value="CAP"/>
    <property type="match status" value="1"/>
</dbReference>
<feature type="region of interest" description="Disordered" evidence="1">
    <location>
        <begin position="30"/>
        <end position="62"/>
    </location>
</feature>
<evidence type="ECO:0000256" key="1">
    <source>
        <dbReference type="SAM" id="MobiDB-lite"/>
    </source>
</evidence>
<dbReference type="Gene3D" id="3.40.33.10">
    <property type="entry name" value="CAP"/>
    <property type="match status" value="1"/>
</dbReference>
<dbReference type="PANTHER" id="PTHR31157:SF1">
    <property type="entry name" value="SCP DOMAIN-CONTAINING PROTEIN"/>
    <property type="match status" value="1"/>
</dbReference>